<dbReference type="GO" id="GO:0003700">
    <property type="term" value="F:DNA-binding transcription factor activity"/>
    <property type="evidence" value="ECO:0007669"/>
    <property type="project" value="InterPro"/>
</dbReference>
<dbReference type="HOGENOM" id="CLU_000445_59_0_5"/>
<dbReference type="STRING" id="266779.Meso_3767"/>
<reference evidence="6" key="1">
    <citation type="submission" date="2006-06" db="EMBL/GenBank/DDBJ databases">
        <title>Complete sequence of chromosome of Chelativorans sp. BNC1.</title>
        <authorList>
            <consortium name="US DOE Joint Genome Institute"/>
            <person name="Copeland A."/>
            <person name="Lucas S."/>
            <person name="Lapidus A."/>
            <person name="Barry K."/>
            <person name="Detter J.C."/>
            <person name="Glavina del Rio T."/>
            <person name="Hammon N."/>
            <person name="Israni S."/>
            <person name="Dalin E."/>
            <person name="Tice H."/>
            <person name="Pitluck S."/>
            <person name="Chertkov O."/>
            <person name="Brettin T."/>
            <person name="Bruce D."/>
            <person name="Han C."/>
            <person name="Tapia R."/>
            <person name="Gilna P."/>
            <person name="Schmutz J."/>
            <person name="Larimer F."/>
            <person name="Land M."/>
            <person name="Hauser L."/>
            <person name="Kyrpides N."/>
            <person name="Mikhailova N."/>
            <person name="Richardson P."/>
        </authorList>
    </citation>
    <scope>NUCLEOTIDE SEQUENCE</scope>
    <source>
        <strain evidence="6">BNC1</strain>
    </source>
</reference>
<accession>Q11BU0</accession>
<dbReference type="Gene3D" id="3.40.50.880">
    <property type="match status" value="1"/>
</dbReference>
<evidence type="ECO:0000256" key="4">
    <source>
        <dbReference type="SAM" id="MobiDB-lite"/>
    </source>
</evidence>
<organism evidence="6">
    <name type="scientific">Chelativorans sp. (strain BNC1)</name>
    <dbReference type="NCBI Taxonomy" id="266779"/>
    <lineage>
        <taxon>Bacteria</taxon>
        <taxon>Pseudomonadati</taxon>
        <taxon>Pseudomonadota</taxon>
        <taxon>Alphaproteobacteria</taxon>
        <taxon>Hyphomicrobiales</taxon>
        <taxon>Phyllobacteriaceae</taxon>
        <taxon>Chelativorans</taxon>
    </lineage>
</organism>
<dbReference type="InterPro" id="IPR029062">
    <property type="entry name" value="Class_I_gatase-like"/>
</dbReference>
<dbReference type="InterPro" id="IPR002818">
    <property type="entry name" value="DJ-1/PfpI"/>
</dbReference>
<feature type="domain" description="HTH araC/xylS-type" evidence="5">
    <location>
        <begin position="260"/>
        <end position="358"/>
    </location>
</feature>
<dbReference type="InterPro" id="IPR018062">
    <property type="entry name" value="HTH_AraC-typ_CS"/>
</dbReference>
<dbReference type="Gene3D" id="1.10.10.60">
    <property type="entry name" value="Homeodomain-like"/>
    <property type="match status" value="1"/>
</dbReference>
<dbReference type="PANTHER" id="PTHR43130">
    <property type="entry name" value="ARAC-FAMILY TRANSCRIPTIONAL REGULATOR"/>
    <property type="match status" value="1"/>
</dbReference>
<dbReference type="SUPFAM" id="SSF46689">
    <property type="entry name" value="Homeodomain-like"/>
    <property type="match status" value="2"/>
</dbReference>
<dbReference type="PROSITE" id="PS00041">
    <property type="entry name" value="HTH_ARAC_FAMILY_1"/>
    <property type="match status" value="1"/>
</dbReference>
<dbReference type="CDD" id="cd03136">
    <property type="entry name" value="GATase1_AraC_ArgR_like"/>
    <property type="match status" value="1"/>
</dbReference>
<sequence>MAGTRWFVPKDVWPSSGKSKRELGPALESKGMLNASPPGNSRRELDTARRLGFVLLPQFSLLTLSAAWEGFRLANSQTGAATYVCQTVGVTGREVRSSNDIIVKTDKEVADDPSFDITFVISSLNSAEFRDQRLEVWLQAQAAKGKLLAPIGSAAVLLARIGLLNGYRCVTHWKHHEQFLERFPRVRLSRGLYCVDRERLTAAGGLSALDLGLSIISRGLGSTLAKQVADEALLARLRSDNEAQRMDTKIRYEVTEPRLIRALEMMEANLERPLSLTQIASASAVSERQLERLFAKYMKKRPLKVYSEIRLQYARELVKSTTESISRIAAACGFSDGSHLCRQYRAAFGEPPTLTRQKSSESGHSAASEDN</sequence>
<feature type="region of interest" description="Disordered" evidence="4">
    <location>
        <begin position="351"/>
        <end position="371"/>
    </location>
</feature>
<dbReference type="KEGG" id="mes:Meso_3767"/>
<evidence type="ECO:0000256" key="3">
    <source>
        <dbReference type="ARBA" id="ARBA00023163"/>
    </source>
</evidence>
<gene>
    <name evidence="6" type="ordered locus">Meso_3767</name>
</gene>
<dbReference type="Pfam" id="PF01965">
    <property type="entry name" value="DJ-1_PfpI"/>
    <property type="match status" value="1"/>
</dbReference>
<protein>
    <submittedName>
        <fullName evidence="6">Transcriptional regulator, AraC family with amidase-like domain</fullName>
    </submittedName>
</protein>
<evidence type="ECO:0000256" key="1">
    <source>
        <dbReference type="ARBA" id="ARBA00023015"/>
    </source>
</evidence>
<keyword evidence="2" id="KW-0238">DNA-binding</keyword>
<dbReference type="PANTHER" id="PTHR43130:SF3">
    <property type="entry name" value="HTH-TYPE TRANSCRIPTIONAL REGULATOR RV1931C"/>
    <property type="match status" value="1"/>
</dbReference>
<keyword evidence="1" id="KW-0805">Transcription regulation</keyword>
<dbReference type="AlphaFoldDB" id="Q11BU0"/>
<dbReference type="Pfam" id="PF12833">
    <property type="entry name" value="HTH_18"/>
    <property type="match status" value="1"/>
</dbReference>
<dbReference type="InterPro" id="IPR009057">
    <property type="entry name" value="Homeodomain-like_sf"/>
</dbReference>
<dbReference type="GO" id="GO:0043565">
    <property type="term" value="F:sequence-specific DNA binding"/>
    <property type="evidence" value="ECO:0007669"/>
    <property type="project" value="InterPro"/>
</dbReference>
<dbReference type="PROSITE" id="PS01124">
    <property type="entry name" value="HTH_ARAC_FAMILY_2"/>
    <property type="match status" value="1"/>
</dbReference>
<dbReference type="SMART" id="SM00342">
    <property type="entry name" value="HTH_ARAC"/>
    <property type="match status" value="1"/>
</dbReference>
<evidence type="ECO:0000259" key="5">
    <source>
        <dbReference type="PROSITE" id="PS01124"/>
    </source>
</evidence>
<dbReference type="eggNOG" id="COG4977">
    <property type="taxonomic scope" value="Bacteria"/>
</dbReference>
<feature type="compositionally biased region" description="Polar residues" evidence="4">
    <location>
        <begin position="354"/>
        <end position="365"/>
    </location>
</feature>
<dbReference type="InterPro" id="IPR018060">
    <property type="entry name" value="HTH_AraC"/>
</dbReference>
<dbReference type="SUPFAM" id="SSF52317">
    <property type="entry name" value="Class I glutamine amidotransferase-like"/>
    <property type="match status" value="1"/>
</dbReference>
<keyword evidence="3" id="KW-0804">Transcription</keyword>
<dbReference type="EMBL" id="CP000390">
    <property type="protein sequence ID" value="ABG65135.1"/>
    <property type="molecule type" value="Genomic_DNA"/>
</dbReference>
<evidence type="ECO:0000313" key="6">
    <source>
        <dbReference type="EMBL" id="ABG65135.1"/>
    </source>
</evidence>
<name>Q11BU0_CHESB</name>
<feature type="region of interest" description="Disordered" evidence="4">
    <location>
        <begin position="13"/>
        <end position="43"/>
    </location>
</feature>
<dbReference type="InterPro" id="IPR052158">
    <property type="entry name" value="INH-QAR"/>
</dbReference>
<evidence type="ECO:0000256" key="2">
    <source>
        <dbReference type="ARBA" id="ARBA00023125"/>
    </source>
</evidence>
<proteinExistence type="predicted"/>